<dbReference type="RefSeq" id="XP_028571249.1">
    <property type="nucleotide sequence ID" value="XM_028715416.1"/>
</dbReference>
<evidence type="ECO:0000256" key="8">
    <source>
        <dbReference type="RuleBase" id="RU366017"/>
    </source>
</evidence>
<dbReference type="RefSeq" id="XP_028571251.1">
    <property type="nucleotide sequence ID" value="XM_028715418.1"/>
</dbReference>
<evidence type="ECO:0000256" key="5">
    <source>
        <dbReference type="ARBA" id="ARBA00022692"/>
    </source>
</evidence>
<keyword evidence="10" id="KW-1185">Reference proteome</keyword>
<dbReference type="Ensembl" id="ENSPMRT00000039136.1">
    <property type="protein sequence ID" value="ENSPMRP00000036958.1"/>
    <property type="gene ID" value="ENSPMRG00000023805.1"/>
</dbReference>
<evidence type="ECO:0000256" key="4">
    <source>
        <dbReference type="ARBA" id="ARBA00022679"/>
    </source>
</evidence>
<keyword evidence="6 8" id="KW-1133">Transmembrane helix</keyword>
<feature type="transmembrane region" description="Helical" evidence="8">
    <location>
        <begin position="7"/>
        <end position="27"/>
    </location>
</feature>
<evidence type="ECO:0000256" key="7">
    <source>
        <dbReference type="ARBA" id="ARBA00023136"/>
    </source>
</evidence>
<proteinExistence type="inferred from homology"/>
<gene>
    <name evidence="9" type="primary">LOC114589223</name>
</gene>
<dbReference type="Pfam" id="PF01697">
    <property type="entry name" value="Glyco_transf_92"/>
    <property type="match status" value="1"/>
</dbReference>
<evidence type="ECO:0000256" key="2">
    <source>
        <dbReference type="ARBA" id="ARBA00007647"/>
    </source>
</evidence>
<dbReference type="GO" id="GO:0016020">
    <property type="term" value="C:membrane"/>
    <property type="evidence" value="ECO:0007669"/>
    <property type="project" value="UniProtKB-SubCell"/>
</dbReference>
<dbReference type="RefSeq" id="XP_028571250.1">
    <property type="nucleotide sequence ID" value="XM_028715417.1"/>
</dbReference>
<dbReference type="PANTHER" id="PTHR21461">
    <property type="entry name" value="GLYCOSYLTRANSFERASE FAMILY 92 PROTEIN"/>
    <property type="match status" value="1"/>
</dbReference>
<reference evidence="9" key="2">
    <citation type="submission" date="2025-09" db="UniProtKB">
        <authorList>
            <consortium name="Ensembl"/>
        </authorList>
    </citation>
    <scope>IDENTIFICATION</scope>
</reference>
<evidence type="ECO:0000256" key="1">
    <source>
        <dbReference type="ARBA" id="ARBA00004167"/>
    </source>
</evidence>
<accession>A0A670KHZ3</accession>
<sequence>MYFCRRNNFMVVVSFLIVLSFEAYLWLMQTPLLPQTIQSTDLCKGEIANGTITALKYNKTFIISPYHDDREGNLTRVIAVVRYKKIQDLYCWFCCSHDGHVSIIRAAIDIHLDRTDFPFGPADIVCLEPRKCSPKYVSIHSSPRGKIDKLPRFEIKNRVPEDSFSAEFTLCLPVMFGNYSNVLQFIQSMEMYKILGAQKVLVYMYNCSQLIEKVLEFYVAEGTIDIIPWPIFSYVNFSSFWYSSKDWDYGKATVLNDCIYRNMYRSKYVVLNDIDEIILPIKHLSWKTMVSDLEDRNPETGIFLFENHLFPQHIFSSTDTLNISSWKMVPGTNILQHIYREPIKLKFSNQRKMIVNPRAVVQTSVHTILKGYSKTLVVPKEIAILYHCRQYVEKEVPGKYLIRDTTIWRYNVSLINNVNNILEKQFPRKSSKFRWNKF</sequence>
<organism evidence="9 10">
    <name type="scientific">Podarcis muralis</name>
    <name type="common">Wall lizard</name>
    <name type="synonym">Lacerta muralis</name>
    <dbReference type="NCBI Taxonomy" id="64176"/>
    <lineage>
        <taxon>Eukaryota</taxon>
        <taxon>Metazoa</taxon>
        <taxon>Chordata</taxon>
        <taxon>Craniata</taxon>
        <taxon>Vertebrata</taxon>
        <taxon>Euteleostomi</taxon>
        <taxon>Lepidosauria</taxon>
        <taxon>Squamata</taxon>
        <taxon>Bifurcata</taxon>
        <taxon>Unidentata</taxon>
        <taxon>Episquamata</taxon>
        <taxon>Laterata</taxon>
        <taxon>Lacertibaenia</taxon>
        <taxon>Lacertidae</taxon>
        <taxon>Podarcis</taxon>
    </lineage>
</organism>
<evidence type="ECO:0000256" key="3">
    <source>
        <dbReference type="ARBA" id="ARBA00022676"/>
    </source>
</evidence>
<dbReference type="GeneID" id="114589223"/>
<comment type="similarity">
    <text evidence="2 8">Belongs to the glycosyltransferase 92 family.</text>
</comment>
<dbReference type="PANTHER" id="PTHR21461:SF69">
    <property type="entry name" value="GLYCOSYLTRANSFERASE FAMILY 92 PROTEIN"/>
    <property type="match status" value="1"/>
</dbReference>
<dbReference type="Proteomes" id="UP000472272">
    <property type="component" value="Unplaced"/>
</dbReference>
<dbReference type="EC" id="2.4.1.-" evidence="8"/>
<dbReference type="GO" id="GO:0016757">
    <property type="term" value="F:glycosyltransferase activity"/>
    <property type="evidence" value="ECO:0007669"/>
    <property type="project" value="UniProtKB-UniRule"/>
</dbReference>
<dbReference type="AlphaFoldDB" id="A0A670KHZ3"/>
<dbReference type="OMA" id="IVCLEPH"/>
<comment type="subcellular location">
    <subcellularLocation>
        <location evidence="1">Membrane</location>
        <topology evidence="1">Single-pass membrane protein</topology>
    </subcellularLocation>
</comment>
<keyword evidence="4 8" id="KW-0808">Transferase</keyword>
<dbReference type="GO" id="GO:0005737">
    <property type="term" value="C:cytoplasm"/>
    <property type="evidence" value="ECO:0007669"/>
    <property type="project" value="TreeGrafter"/>
</dbReference>
<dbReference type="GeneTree" id="ENSGT00530000064359"/>
<keyword evidence="5 8" id="KW-0812">Transmembrane</keyword>
<protein>
    <recommendedName>
        <fullName evidence="8">Glycosyltransferase family 92 protein</fullName>
        <ecNumber evidence="8">2.4.1.-</ecNumber>
    </recommendedName>
</protein>
<evidence type="ECO:0000313" key="10">
    <source>
        <dbReference type="Proteomes" id="UP000472272"/>
    </source>
</evidence>
<dbReference type="InterPro" id="IPR008166">
    <property type="entry name" value="Glyco_transf_92"/>
</dbReference>
<evidence type="ECO:0000256" key="6">
    <source>
        <dbReference type="ARBA" id="ARBA00022989"/>
    </source>
</evidence>
<keyword evidence="3 8" id="KW-0328">Glycosyltransferase</keyword>
<dbReference type="RefSeq" id="XP_028571248.1">
    <property type="nucleotide sequence ID" value="XM_028715415.1"/>
</dbReference>
<name>A0A670KHZ3_PODMU</name>
<keyword evidence="7 8" id="KW-0472">Membrane</keyword>
<reference evidence="9" key="1">
    <citation type="submission" date="2025-08" db="UniProtKB">
        <authorList>
            <consortium name="Ensembl"/>
        </authorList>
    </citation>
    <scope>IDENTIFICATION</scope>
</reference>
<evidence type="ECO:0000313" key="9">
    <source>
        <dbReference type="Ensembl" id="ENSPMRP00000036958.1"/>
    </source>
</evidence>